<dbReference type="InterPro" id="IPR000305">
    <property type="entry name" value="GIY-YIG_endonuc"/>
</dbReference>
<feature type="region of interest" description="Disordered" evidence="1">
    <location>
        <begin position="230"/>
        <end position="256"/>
    </location>
</feature>
<evidence type="ECO:0000313" key="4">
    <source>
        <dbReference type="Proteomes" id="UP000051448"/>
    </source>
</evidence>
<dbReference type="SUPFAM" id="SSF82771">
    <property type="entry name" value="GIY-YIG endonuclease"/>
    <property type="match status" value="1"/>
</dbReference>
<dbReference type="Gene3D" id="1.10.10.10">
    <property type="entry name" value="Winged helix-like DNA-binding domain superfamily/Winged helix DNA-binding domain"/>
    <property type="match status" value="1"/>
</dbReference>
<feature type="domain" description="GIY-YIG" evidence="2">
    <location>
        <begin position="11"/>
        <end position="88"/>
    </location>
</feature>
<dbReference type="PROSITE" id="PS50164">
    <property type="entry name" value="GIY_YIG"/>
    <property type="match status" value="1"/>
</dbReference>
<dbReference type="STRING" id="1423759.FC92_GL001059"/>
<dbReference type="InterPro" id="IPR006350">
    <property type="entry name" value="Intron_endoG1"/>
</dbReference>
<evidence type="ECO:0000256" key="1">
    <source>
        <dbReference type="SAM" id="MobiDB-lite"/>
    </source>
</evidence>
<dbReference type="SMART" id="SM00465">
    <property type="entry name" value="GIYc"/>
    <property type="match status" value="1"/>
</dbReference>
<dbReference type="PATRIC" id="fig|1423759.3.peg.1117"/>
<protein>
    <recommendedName>
        <fullName evidence="2">GIY-YIG domain-containing protein</fullName>
    </recommendedName>
</protein>
<gene>
    <name evidence="3" type="ORF">FC92_GL001059</name>
</gene>
<evidence type="ECO:0000259" key="2">
    <source>
        <dbReference type="PROSITE" id="PS50164"/>
    </source>
</evidence>
<dbReference type="NCBIfam" id="TIGR01453">
    <property type="entry name" value="grpIintron_endo"/>
    <property type="match status" value="1"/>
</dbReference>
<dbReference type="EMBL" id="AZDX01000003">
    <property type="protein sequence ID" value="KRL07989.1"/>
    <property type="molecule type" value="Genomic_DNA"/>
</dbReference>
<dbReference type="OrthoDB" id="2885760at2"/>
<dbReference type="AlphaFoldDB" id="A0A0R1MS71"/>
<sequence length="256" mass="30682">MTYFSERRDNLTQGIYAIVNLLNNKYYIGQSKDIKSRWSEHIRTLNKPSDPRHHLNLYQDMINVGVSNFDFIILEECDTNKLNERENYYMLKYNSFIPNGYNKFVSHKDKYSNVQSRIRIENKYKLDKHKLLLLLENYNFEELGRKYNVTGNTVKQWCRTLGISSFAQDYQTELKKDKFKNKMRLIGGKYSRKRKVYMLDKKNEDVLMEFESIAEAARYMNVDPSNIERAFPDSNNKNRRKTSFGYKWRGESRKTS</sequence>
<dbReference type="InterPro" id="IPR035901">
    <property type="entry name" value="GIY-YIG_endonuc_sf"/>
</dbReference>
<organism evidence="3 4">
    <name type="scientific">Liquorilactobacillus hordei DSM 19519</name>
    <dbReference type="NCBI Taxonomy" id="1423759"/>
    <lineage>
        <taxon>Bacteria</taxon>
        <taxon>Bacillati</taxon>
        <taxon>Bacillota</taxon>
        <taxon>Bacilli</taxon>
        <taxon>Lactobacillales</taxon>
        <taxon>Lactobacillaceae</taxon>
        <taxon>Liquorilactobacillus</taxon>
    </lineage>
</organism>
<evidence type="ECO:0000313" key="3">
    <source>
        <dbReference type="EMBL" id="KRL07989.1"/>
    </source>
</evidence>
<dbReference type="InterPro" id="IPR003647">
    <property type="entry name" value="Intron_nuc_1_rpt"/>
</dbReference>
<dbReference type="SMART" id="SM00497">
    <property type="entry name" value="IENR1"/>
    <property type="match status" value="1"/>
</dbReference>
<dbReference type="Gene3D" id="3.40.1440.10">
    <property type="entry name" value="GIY-YIG endonuclease"/>
    <property type="match status" value="1"/>
</dbReference>
<dbReference type="InterPro" id="IPR036388">
    <property type="entry name" value="WH-like_DNA-bd_sf"/>
</dbReference>
<name>A0A0R1MS71_9LACO</name>
<dbReference type="Pfam" id="PF01541">
    <property type="entry name" value="GIY-YIG"/>
    <property type="match status" value="1"/>
</dbReference>
<dbReference type="InterPro" id="IPR010896">
    <property type="entry name" value="NUMOD1"/>
</dbReference>
<keyword evidence="4" id="KW-1185">Reference proteome</keyword>
<accession>A0A0R1MS71</accession>
<proteinExistence type="predicted"/>
<comment type="caution">
    <text evidence="3">The sequence shown here is derived from an EMBL/GenBank/DDBJ whole genome shotgun (WGS) entry which is preliminary data.</text>
</comment>
<reference evidence="3 4" key="1">
    <citation type="journal article" date="2015" name="Genome Announc.">
        <title>Expanding the biotechnology potential of lactobacilli through comparative genomics of 213 strains and associated genera.</title>
        <authorList>
            <person name="Sun Z."/>
            <person name="Harris H.M."/>
            <person name="McCann A."/>
            <person name="Guo C."/>
            <person name="Argimon S."/>
            <person name="Zhang W."/>
            <person name="Yang X."/>
            <person name="Jeffery I.B."/>
            <person name="Cooney J.C."/>
            <person name="Kagawa T.F."/>
            <person name="Liu W."/>
            <person name="Song Y."/>
            <person name="Salvetti E."/>
            <person name="Wrobel A."/>
            <person name="Rasinkangas P."/>
            <person name="Parkhill J."/>
            <person name="Rea M.C."/>
            <person name="O'Sullivan O."/>
            <person name="Ritari J."/>
            <person name="Douillard F.P."/>
            <person name="Paul Ross R."/>
            <person name="Yang R."/>
            <person name="Briner A.E."/>
            <person name="Felis G.E."/>
            <person name="de Vos W.M."/>
            <person name="Barrangou R."/>
            <person name="Klaenhammer T.R."/>
            <person name="Caufield P.W."/>
            <person name="Cui Y."/>
            <person name="Zhang H."/>
            <person name="O'Toole P.W."/>
        </authorList>
    </citation>
    <scope>NUCLEOTIDE SEQUENCE [LARGE SCALE GENOMIC DNA]</scope>
    <source>
        <strain evidence="3 4">DSM 19519</strain>
    </source>
</reference>
<dbReference type="Proteomes" id="UP000051448">
    <property type="component" value="Unassembled WGS sequence"/>
</dbReference>
<dbReference type="Pfam" id="PF07453">
    <property type="entry name" value="NUMOD1"/>
    <property type="match status" value="1"/>
</dbReference>
<dbReference type="GO" id="GO:0004519">
    <property type="term" value="F:endonuclease activity"/>
    <property type="evidence" value="ECO:0007669"/>
    <property type="project" value="InterPro"/>
</dbReference>